<proteinExistence type="predicted"/>
<evidence type="ECO:0000313" key="6">
    <source>
        <dbReference type="Proteomes" id="UP000238322"/>
    </source>
</evidence>
<gene>
    <name evidence="5" type="ORF">C5Y83_28790</name>
</gene>
<evidence type="ECO:0000313" key="5">
    <source>
        <dbReference type="EMBL" id="PQO28600.1"/>
    </source>
</evidence>
<name>A0A2S8F8Z0_9BACT</name>
<sequence length="404" mass="45769">MKKPRIEKWGAEIHGWLREQYFSVFGIPAPRSERHSRDWAANQPAKGGWIEISPPRLESIAPRKIEGAVDEIQPHLESLSEEVRRRYLEEIYPAASYQCDADYVVPMEGGRVVGKMIAMITPDNCNLTDLGAIRFSNGGPHCRWNYRGGLPSPTRLPGSLGVMSFSVCGMNYFHFLVECLPKLRLFEEAGIDIDHYYVPYQQRYTKQLLKLFGVRSEQVIPEASNRHLAPDLLVGCSPIAFPRREAREFLYSRMAAQPWAKMGKGKGKRIYISRAKAGWRKVLNESEVMAMLARHGFQRYVLEDLSVQEQIQLFQQAETIVGPHGAGLANVVFTPPGAKVIEIGTVYRPFGYFHRLCTQCDHDLVWFLGHAVQGTRKEESHIVVDVAQLEDCLERQQTSSPVAA</sequence>
<comment type="caution">
    <text evidence="5">The sequence shown here is derived from an EMBL/GenBank/DDBJ whole genome shotgun (WGS) entry which is preliminary data.</text>
</comment>
<keyword evidence="2" id="KW-0808">Transferase</keyword>
<dbReference type="RefSeq" id="WP_105333269.1">
    <property type="nucleotide sequence ID" value="NZ_PUHY01000016.1"/>
</dbReference>
<keyword evidence="3" id="KW-0325">Glycoprotein</keyword>
<dbReference type="AlphaFoldDB" id="A0A2S8F8Z0"/>
<accession>A0A2S8F8Z0</accession>
<dbReference type="InterPro" id="IPR007657">
    <property type="entry name" value="Glycosyltransferase_61"/>
</dbReference>
<dbReference type="OrthoDB" id="182122at2"/>
<dbReference type="GO" id="GO:0016757">
    <property type="term" value="F:glycosyltransferase activity"/>
    <property type="evidence" value="ECO:0007669"/>
    <property type="project" value="UniProtKB-KW"/>
</dbReference>
<organism evidence="5 6">
    <name type="scientific">Blastopirellula marina</name>
    <dbReference type="NCBI Taxonomy" id="124"/>
    <lineage>
        <taxon>Bacteria</taxon>
        <taxon>Pseudomonadati</taxon>
        <taxon>Planctomycetota</taxon>
        <taxon>Planctomycetia</taxon>
        <taxon>Pirellulales</taxon>
        <taxon>Pirellulaceae</taxon>
        <taxon>Blastopirellula</taxon>
    </lineage>
</organism>
<evidence type="ECO:0000256" key="3">
    <source>
        <dbReference type="ARBA" id="ARBA00023180"/>
    </source>
</evidence>
<dbReference type="Pfam" id="PF04577">
    <property type="entry name" value="Glyco_transf_61"/>
    <property type="match status" value="1"/>
</dbReference>
<keyword evidence="1" id="KW-0328">Glycosyltransferase</keyword>
<reference evidence="5 6" key="1">
    <citation type="submission" date="2018-02" db="EMBL/GenBank/DDBJ databases">
        <title>Comparative genomes isolates from brazilian mangrove.</title>
        <authorList>
            <person name="Araujo J.E."/>
            <person name="Taketani R.G."/>
            <person name="Silva M.C.P."/>
            <person name="Loureco M.V."/>
            <person name="Andreote F.D."/>
        </authorList>
    </citation>
    <scope>NUCLEOTIDE SEQUENCE [LARGE SCALE GENOMIC DNA]</scope>
    <source>
        <strain evidence="5 6">Hex-1 MGV</strain>
    </source>
</reference>
<dbReference type="Proteomes" id="UP000238322">
    <property type="component" value="Unassembled WGS sequence"/>
</dbReference>
<dbReference type="InterPro" id="IPR049625">
    <property type="entry name" value="Glyco_transf_61_cat"/>
</dbReference>
<dbReference type="PANTHER" id="PTHR20961">
    <property type="entry name" value="GLYCOSYLTRANSFERASE"/>
    <property type="match status" value="1"/>
</dbReference>
<dbReference type="PANTHER" id="PTHR20961:SF150">
    <property type="entry name" value="GLYCOSYLTRANSFERASE FAMILY 61 PROTEIN"/>
    <property type="match status" value="1"/>
</dbReference>
<protein>
    <recommendedName>
        <fullName evidence="4">Glycosyltransferase 61 catalytic domain-containing protein</fullName>
    </recommendedName>
</protein>
<evidence type="ECO:0000259" key="4">
    <source>
        <dbReference type="Pfam" id="PF04577"/>
    </source>
</evidence>
<evidence type="ECO:0000256" key="2">
    <source>
        <dbReference type="ARBA" id="ARBA00022679"/>
    </source>
</evidence>
<feature type="domain" description="Glycosyltransferase 61 catalytic" evidence="4">
    <location>
        <begin position="172"/>
        <end position="341"/>
    </location>
</feature>
<dbReference type="EMBL" id="PUHY01000016">
    <property type="protein sequence ID" value="PQO28600.1"/>
    <property type="molecule type" value="Genomic_DNA"/>
</dbReference>
<evidence type="ECO:0000256" key="1">
    <source>
        <dbReference type="ARBA" id="ARBA00022676"/>
    </source>
</evidence>